<dbReference type="OrthoDB" id="639207at2759"/>
<dbReference type="EMBL" id="CM029037">
    <property type="protein sequence ID" value="KAG2658474.1"/>
    <property type="molecule type" value="Genomic_DNA"/>
</dbReference>
<dbReference type="Pfam" id="PF20235">
    <property type="entry name" value="PIR2-like_helical"/>
    <property type="match status" value="2"/>
</dbReference>
<dbReference type="AlphaFoldDB" id="A0A8T0XML3"/>
<gene>
    <name evidence="4" type="ORF">PVAP13_1KG257300</name>
</gene>
<name>A0A8T0XML3_PANVG</name>
<evidence type="ECO:0000313" key="5">
    <source>
        <dbReference type="Proteomes" id="UP000823388"/>
    </source>
</evidence>
<dbReference type="Pfam" id="PF12274">
    <property type="entry name" value="DUF3615"/>
    <property type="match status" value="1"/>
</dbReference>
<feature type="region of interest" description="Disordered" evidence="1">
    <location>
        <begin position="493"/>
        <end position="512"/>
    </location>
</feature>
<dbReference type="PANTHER" id="PTHR33120">
    <property type="entry name" value="EXPRESSED PROTEIN-RELATED"/>
    <property type="match status" value="1"/>
</dbReference>
<evidence type="ECO:0000259" key="2">
    <source>
        <dbReference type="Pfam" id="PF12274"/>
    </source>
</evidence>
<proteinExistence type="predicted"/>
<evidence type="ECO:0000259" key="3">
    <source>
        <dbReference type="Pfam" id="PF20235"/>
    </source>
</evidence>
<dbReference type="InterPro" id="IPR046527">
    <property type="entry name" value="PIR2-like_helical"/>
</dbReference>
<dbReference type="PANTHER" id="PTHR33120:SF5">
    <property type="entry name" value="PIR2-LIKE HELICAL DOMAIN-CONTAINING PROTEIN"/>
    <property type="match status" value="1"/>
</dbReference>
<reference evidence="4" key="1">
    <citation type="submission" date="2020-05" db="EMBL/GenBank/DDBJ databases">
        <title>WGS assembly of Panicum virgatum.</title>
        <authorList>
            <person name="Lovell J.T."/>
            <person name="Jenkins J."/>
            <person name="Shu S."/>
            <person name="Juenger T.E."/>
            <person name="Schmutz J."/>
        </authorList>
    </citation>
    <scope>NUCLEOTIDE SEQUENCE</scope>
    <source>
        <strain evidence="4">AP13</strain>
    </source>
</reference>
<sequence>MDGGSSSLRVVRPQRRYIPYKQEQDEDKSQVLAKIGAAYKEACVRIDAGKTTHTTLARLYEAGVCIGLLDPVSNILTNTLAAGRLSEALEAEAEAEAEASAGAVDPERLQKMGQLSFDALKAFLIRFFPYLAGWEAVRYLRLGEADLLVAARLVVADRGMAGFSVASAASACAFKAALGVAARIAGHPRPEQLVRVWITMSAHPDQTLVLLEAVKQPDDPRRSLSELKTLLDNTDAAAAHLPVLDLRRVWDLADCRRPSHCGKLANNMPCQHTRSLRMVLLDTIRSSYLRAMARLPRSELRSRYHRSLLMGGHCYGPLDPVCNIIINTIWYDANFPAADPPVLDVIGPNSLTRLESRSFYGLASFLQTRYHNLSEHEIVQCLIANYARLNIDAEEQEERQQYQHNLDFLHPRSWYGFYDAVRKAAEQTPCGTFQEAYEAAATAAWHPKPVEQAEFLSCCKKILQGPALLLLQNGARLSSDDVQHIAGLLSPKEEPVPERTKRSTYPTVAGKKRSEAQQRRISRWVEAALDTHALQDGEPMYDLHIICGVNELVCGPEFCSDRDDDLSFAPCKFFYSHVNFLATQRDSQSAERDPALFFAEFDNEDDGKVLKCCRVDMPLPYTEHVRCLYCESEGAKVVHPAMEKFHGGDQAFEEMICRGDYLANERLICKSEYAVQRMCGVEEDFMYVDVT</sequence>
<evidence type="ECO:0000313" key="4">
    <source>
        <dbReference type="EMBL" id="KAG2658474.1"/>
    </source>
</evidence>
<dbReference type="InterPro" id="IPR022059">
    <property type="entry name" value="DUF3615"/>
</dbReference>
<keyword evidence="5" id="KW-1185">Reference proteome</keyword>
<protein>
    <submittedName>
        <fullName evidence="4">Uncharacterized protein</fullName>
    </submittedName>
</protein>
<evidence type="ECO:0000256" key="1">
    <source>
        <dbReference type="SAM" id="MobiDB-lite"/>
    </source>
</evidence>
<dbReference type="Proteomes" id="UP000823388">
    <property type="component" value="Chromosome 1K"/>
</dbReference>
<organism evidence="4 5">
    <name type="scientific">Panicum virgatum</name>
    <name type="common">Blackwell switchgrass</name>
    <dbReference type="NCBI Taxonomy" id="38727"/>
    <lineage>
        <taxon>Eukaryota</taxon>
        <taxon>Viridiplantae</taxon>
        <taxon>Streptophyta</taxon>
        <taxon>Embryophyta</taxon>
        <taxon>Tracheophyta</taxon>
        <taxon>Spermatophyta</taxon>
        <taxon>Magnoliopsida</taxon>
        <taxon>Liliopsida</taxon>
        <taxon>Poales</taxon>
        <taxon>Poaceae</taxon>
        <taxon>PACMAD clade</taxon>
        <taxon>Panicoideae</taxon>
        <taxon>Panicodae</taxon>
        <taxon>Paniceae</taxon>
        <taxon>Panicinae</taxon>
        <taxon>Panicum</taxon>
        <taxon>Panicum sect. Hiantes</taxon>
    </lineage>
</organism>
<feature type="domain" description="PIR2-like helical" evidence="3">
    <location>
        <begin position="282"/>
        <end position="389"/>
    </location>
</feature>
<feature type="domain" description="DUF3615" evidence="2">
    <location>
        <begin position="525"/>
        <end position="640"/>
    </location>
</feature>
<comment type="caution">
    <text evidence="4">The sequence shown here is derived from an EMBL/GenBank/DDBJ whole genome shotgun (WGS) entry which is preliminary data.</text>
</comment>
<accession>A0A8T0XML3</accession>
<feature type="domain" description="PIR2-like helical" evidence="3">
    <location>
        <begin position="34"/>
        <end position="154"/>
    </location>
</feature>